<gene>
    <name evidence="1" type="ORF">GRJ2_000029500</name>
</gene>
<dbReference type="Proteomes" id="UP001623348">
    <property type="component" value="Unassembled WGS sequence"/>
</dbReference>
<proteinExistence type="predicted"/>
<evidence type="ECO:0008006" key="3">
    <source>
        <dbReference type="Google" id="ProtNLM"/>
    </source>
</evidence>
<sequence>MLRHMEDKEVIGDSQHCFTKGKSCLKNLVAFYDGVTALVDKGRATDIICLDLCKAFDTVLHDILGETWIRWMDHSVDKELAGWSHSKSCG</sequence>
<reference evidence="1 2" key="1">
    <citation type="submission" date="2024-06" db="EMBL/GenBank/DDBJ databases">
        <title>The draft genome of Grus japonensis, version 3.</title>
        <authorList>
            <person name="Nabeshima K."/>
            <person name="Suzuki S."/>
            <person name="Onuma M."/>
        </authorList>
    </citation>
    <scope>NUCLEOTIDE SEQUENCE [LARGE SCALE GENOMIC DNA]</scope>
    <source>
        <strain evidence="1 2">451A</strain>
    </source>
</reference>
<dbReference type="EMBL" id="BAAFJT010000001">
    <property type="protein sequence ID" value="GAB0175643.1"/>
    <property type="molecule type" value="Genomic_DNA"/>
</dbReference>
<protein>
    <recommendedName>
        <fullName evidence="3">Rna-directed dna polymerase from mobile element jockey-like</fullName>
    </recommendedName>
</protein>
<comment type="caution">
    <text evidence="1">The sequence shown here is derived from an EMBL/GenBank/DDBJ whole genome shotgun (WGS) entry which is preliminary data.</text>
</comment>
<keyword evidence="2" id="KW-1185">Reference proteome</keyword>
<organism evidence="1 2">
    <name type="scientific">Grus japonensis</name>
    <name type="common">Japanese crane</name>
    <name type="synonym">Red-crowned crane</name>
    <dbReference type="NCBI Taxonomy" id="30415"/>
    <lineage>
        <taxon>Eukaryota</taxon>
        <taxon>Metazoa</taxon>
        <taxon>Chordata</taxon>
        <taxon>Craniata</taxon>
        <taxon>Vertebrata</taxon>
        <taxon>Euteleostomi</taxon>
        <taxon>Archelosauria</taxon>
        <taxon>Archosauria</taxon>
        <taxon>Dinosauria</taxon>
        <taxon>Saurischia</taxon>
        <taxon>Theropoda</taxon>
        <taxon>Coelurosauria</taxon>
        <taxon>Aves</taxon>
        <taxon>Neognathae</taxon>
        <taxon>Neoaves</taxon>
        <taxon>Gruiformes</taxon>
        <taxon>Gruidae</taxon>
        <taxon>Grus</taxon>
    </lineage>
</organism>
<evidence type="ECO:0000313" key="2">
    <source>
        <dbReference type="Proteomes" id="UP001623348"/>
    </source>
</evidence>
<evidence type="ECO:0000313" key="1">
    <source>
        <dbReference type="EMBL" id="GAB0175643.1"/>
    </source>
</evidence>
<dbReference type="AlphaFoldDB" id="A0ABC9VSG5"/>
<accession>A0ABC9VSG5</accession>
<name>A0ABC9VSG5_GRUJA</name>